<accession>A0ABN1MT38</accession>
<dbReference type="Pfam" id="PF12867">
    <property type="entry name" value="DinB_2"/>
    <property type="match status" value="1"/>
</dbReference>
<dbReference type="RefSeq" id="WP_343789512.1">
    <property type="nucleotide sequence ID" value="NZ_BAAAFH010000022.1"/>
</dbReference>
<protein>
    <submittedName>
        <fullName evidence="2">DinB family protein</fullName>
    </submittedName>
</protein>
<evidence type="ECO:0000313" key="2">
    <source>
        <dbReference type="EMBL" id="GAA0876517.1"/>
    </source>
</evidence>
<dbReference type="InterPro" id="IPR024775">
    <property type="entry name" value="DinB-like"/>
</dbReference>
<dbReference type="Gene3D" id="1.20.120.450">
    <property type="entry name" value="dinb family like domain"/>
    <property type="match status" value="1"/>
</dbReference>
<dbReference type="InterPro" id="IPR034660">
    <property type="entry name" value="DinB/YfiT-like"/>
</dbReference>
<reference evidence="2 3" key="1">
    <citation type="journal article" date="2019" name="Int. J. Syst. Evol. Microbiol.">
        <title>The Global Catalogue of Microorganisms (GCM) 10K type strain sequencing project: providing services to taxonomists for standard genome sequencing and annotation.</title>
        <authorList>
            <consortium name="The Broad Institute Genomics Platform"/>
            <consortium name="The Broad Institute Genome Sequencing Center for Infectious Disease"/>
            <person name="Wu L."/>
            <person name="Ma J."/>
        </authorList>
    </citation>
    <scope>NUCLEOTIDE SEQUENCE [LARGE SCALE GENOMIC DNA]</scope>
    <source>
        <strain evidence="2 3">JCM 16083</strain>
    </source>
</reference>
<evidence type="ECO:0000313" key="3">
    <source>
        <dbReference type="Proteomes" id="UP001501126"/>
    </source>
</evidence>
<dbReference type="SUPFAM" id="SSF109854">
    <property type="entry name" value="DinB/YfiT-like putative metalloenzymes"/>
    <property type="match status" value="1"/>
</dbReference>
<organism evidence="2 3">
    <name type="scientific">Wandonia haliotis</name>
    <dbReference type="NCBI Taxonomy" id="574963"/>
    <lineage>
        <taxon>Bacteria</taxon>
        <taxon>Pseudomonadati</taxon>
        <taxon>Bacteroidota</taxon>
        <taxon>Flavobacteriia</taxon>
        <taxon>Flavobacteriales</taxon>
        <taxon>Crocinitomicaceae</taxon>
        <taxon>Wandonia</taxon>
    </lineage>
</organism>
<proteinExistence type="predicted"/>
<feature type="domain" description="DinB-like" evidence="1">
    <location>
        <begin position="22"/>
        <end position="172"/>
    </location>
</feature>
<comment type="caution">
    <text evidence="2">The sequence shown here is derived from an EMBL/GenBank/DDBJ whole genome shotgun (WGS) entry which is preliminary data.</text>
</comment>
<name>A0ABN1MT38_9FLAO</name>
<sequence>MNAITLLDELSTITKDNLRQVQSLKKLSLDELNFKPDTESWSVLECIEHLNRYGNFYIPEIRKRIAQSNYKTSPVFKHGWLGNYFVQSMLPKEKLNKMKTFKSMNPNNSKLDSAILDTFILQQEALLDLLNQARNTDLTRVKTAISITRWIKLKLGDTFRVVIYHNLRHIIQARNVLERIPQNQSVVNSANCS</sequence>
<evidence type="ECO:0000259" key="1">
    <source>
        <dbReference type="Pfam" id="PF12867"/>
    </source>
</evidence>
<dbReference type="EMBL" id="BAAAFH010000022">
    <property type="protein sequence ID" value="GAA0876517.1"/>
    <property type="molecule type" value="Genomic_DNA"/>
</dbReference>
<gene>
    <name evidence="2" type="ORF">GCM10009118_29270</name>
</gene>
<dbReference type="Proteomes" id="UP001501126">
    <property type="component" value="Unassembled WGS sequence"/>
</dbReference>
<keyword evidence="3" id="KW-1185">Reference proteome</keyword>